<evidence type="ECO:0000313" key="1">
    <source>
        <dbReference type="EMBL" id="QDY64886.1"/>
    </source>
</evidence>
<dbReference type="CDD" id="cd19958">
    <property type="entry name" value="pyocin_knob"/>
    <property type="match status" value="1"/>
</dbReference>
<dbReference type="EMBL" id="CP042260">
    <property type="protein sequence ID" value="QDY64886.1"/>
    <property type="molecule type" value="Genomic_DNA"/>
</dbReference>
<protein>
    <recommendedName>
        <fullName evidence="3">SGNH/GDSL hydrolase family protein</fullName>
    </recommendedName>
</protein>
<name>A0ABX5Y7Q5_9MICC</name>
<organism evidence="1 2">
    <name type="scientific">Glutamicibacter halophytocola</name>
    <dbReference type="NCBI Taxonomy" id="1933880"/>
    <lineage>
        <taxon>Bacteria</taxon>
        <taxon>Bacillati</taxon>
        <taxon>Actinomycetota</taxon>
        <taxon>Actinomycetes</taxon>
        <taxon>Micrococcales</taxon>
        <taxon>Micrococcaceae</taxon>
        <taxon>Glutamicibacter</taxon>
    </lineage>
</organism>
<accession>A0ABX5Y7Q5</accession>
<evidence type="ECO:0008006" key="3">
    <source>
        <dbReference type="Google" id="ProtNLM"/>
    </source>
</evidence>
<dbReference type="Proteomes" id="UP000320717">
    <property type="component" value="Chromosome"/>
</dbReference>
<proteinExistence type="predicted"/>
<keyword evidence="2" id="KW-1185">Reference proteome</keyword>
<gene>
    <name evidence="1" type="ORF">FQA45_00355</name>
</gene>
<reference evidence="1 2" key="1">
    <citation type="submission" date="2019-07" db="EMBL/GenBank/DDBJ databases">
        <title>Complete Genome Sequence of drought tolerant Plant Growth-Promoting Rhizobacterium Glutamicibacter halophytocola DR408.</title>
        <authorList>
            <person name="Nishu S.D."/>
            <person name="Lee T.K."/>
        </authorList>
    </citation>
    <scope>NUCLEOTIDE SEQUENCE [LARGE SCALE GENOMIC DNA]</scope>
    <source>
        <strain evidence="1 2">DR408</strain>
    </source>
</reference>
<sequence>MAWVDIANLTGPPGDAATMAILDKTPRIRGNADGMNLNTLFLPSQHFGSWEITSFGGATPLPVGFEVRGLLTIHGGTQFSVVQTLTGRNQNTTWTRTCYDSSAATPVWSPWKSDRGAQPDADGRDLNAMFELVDFGIHEIIYSGGAKNMPAGFFGKGTLEINGGTKFTVTQTLTCREQATTWQRVGQNTSLATPLWSDWVVLSKPPISNPSQIAIGDSLGALLASNVGTTMPGIGVSGRGWNGETSDGINIRIGAKRTVWKVTGGSIPASGSIAITTDMNLDLTASVSFYTGHLNGIAGKIDWNPTDGSFVFTRDAAGSAVPSSGKVLFEPRWTAQVQFMTFNITMGRNDLSLDAVGADVDTVTHIKANYRELTDWIMAERKRALVLGTLNRTTEPIGHVNHTRILELESWMRDTYPGSYLPWRRYIIDQVIYDLGITPTAGDLANMANDCPPPSVMTDITHPTAAAANKTWEKLIRPWQLAKGWI</sequence>
<dbReference type="RefSeq" id="WP_146274831.1">
    <property type="nucleotide sequence ID" value="NZ_CP042260.1"/>
</dbReference>
<evidence type="ECO:0000313" key="2">
    <source>
        <dbReference type="Proteomes" id="UP000320717"/>
    </source>
</evidence>